<dbReference type="OrthoDB" id="1226308at2"/>
<comment type="caution">
    <text evidence="1">The sequence shown here is derived from an EMBL/GenBank/DDBJ whole genome shotgun (WGS) entry which is preliminary data.</text>
</comment>
<evidence type="ECO:0000313" key="1">
    <source>
        <dbReference type="EMBL" id="RPD98740.1"/>
    </source>
</evidence>
<dbReference type="Proteomes" id="UP000270856">
    <property type="component" value="Unassembled WGS sequence"/>
</dbReference>
<evidence type="ECO:0008006" key="3">
    <source>
        <dbReference type="Google" id="ProtNLM"/>
    </source>
</evidence>
<evidence type="ECO:0000313" key="2">
    <source>
        <dbReference type="Proteomes" id="UP000270856"/>
    </source>
</evidence>
<name>A0A3N4P2C1_9FLAO</name>
<dbReference type="AlphaFoldDB" id="A0A3N4P2C1"/>
<dbReference type="InterPro" id="IPR013324">
    <property type="entry name" value="RNA_pol_sigma_r3/r4-like"/>
</dbReference>
<gene>
    <name evidence="1" type="ORF">EGM88_06000</name>
</gene>
<dbReference type="EMBL" id="RPFJ01000006">
    <property type="protein sequence ID" value="RPD98740.1"/>
    <property type="molecule type" value="Genomic_DNA"/>
</dbReference>
<proteinExistence type="predicted"/>
<dbReference type="SUPFAM" id="SSF88659">
    <property type="entry name" value="Sigma3 and sigma4 domains of RNA polymerase sigma factors"/>
    <property type="match status" value="1"/>
</dbReference>
<accession>A0A3N4P2C1</accession>
<sequence length="233" mass="27373">MITQELSQLRKENNFDHFYEKILAFEPSLKEFISRKLHLAENLGIIDKKFYKPNDILDDVYLEVFNNFNNKINAKDLRKKLFIKSVEKIDEKTILGHQLDNHINSDKILKEELQTLNEKYTVDGDGDFILYDELDDISYHQDDFKPSNLILDDSLEKLMLEKLNLENSTLESVKKKKLFGGLFYNLPPASKSIIELHIYGNQSVEDISEIMNIQRKMVEQVIESVKEKFKLIL</sequence>
<organism evidence="1 2">
    <name type="scientific">Aureibaculum marinum</name>
    <dbReference type="NCBI Taxonomy" id="2487930"/>
    <lineage>
        <taxon>Bacteria</taxon>
        <taxon>Pseudomonadati</taxon>
        <taxon>Bacteroidota</taxon>
        <taxon>Flavobacteriia</taxon>
        <taxon>Flavobacteriales</taxon>
        <taxon>Flavobacteriaceae</taxon>
        <taxon>Aureibaculum</taxon>
    </lineage>
</organism>
<protein>
    <recommendedName>
        <fullName evidence="3">Sigma-70 family RNA polymerase sigma factor</fullName>
    </recommendedName>
</protein>
<keyword evidence="2" id="KW-1185">Reference proteome</keyword>
<reference evidence="1 2" key="1">
    <citation type="submission" date="2018-11" db="EMBL/GenBank/DDBJ databases">
        <title>Aureibaculum marinum gen. nov., sp. nov., a member of the family Flavobacteriaceae isolated from the Bohai Sea.</title>
        <authorList>
            <person name="Ji X."/>
        </authorList>
    </citation>
    <scope>NUCLEOTIDE SEQUENCE [LARGE SCALE GENOMIC DNA]</scope>
    <source>
        <strain evidence="1 2">BH-SD17</strain>
    </source>
</reference>
<dbReference type="RefSeq" id="WP_123897054.1">
    <property type="nucleotide sequence ID" value="NZ_RPFJ01000006.1"/>
</dbReference>